<name>A0A6A4REV5_9RHOB</name>
<gene>
    <name evidence="1" type="ORF">GP644_14555</name>
</gene>
<organism evidence="1 2">
    <name type="scientific">Parasedimentitalea maritima</name>
    <dbReference type="NCBI Taxonomy" id="2578117"/>
    <lineage>
        <taxon>Bacteria</taxon>
        <taxon>Pseudomonadati</taxon>
        <taxon>Pseudomonadota</taxon>
        <taxon>Alphaproteobacteria</taxon>
        <taxon>Rhodobacterales</taxon>
        <taxon>Paracoccaceae</taxon>
        <taxon>Parasedimentitalea</taxon>
    </lineage>
</organism>
<reference evidence="1 2" key="1">
    <citation type="submission" date="2019-12" db="EMBL/GenBank/DDBJ databases">
        <authorList>
            <person name="Zhang Y.-J."/>
        </authorList>
    </citation>
    <scope>NUCLEOTIDE SEQUENCE [LARGE SCALE GENOMIC DNA]</scope>
    <source>
        <strain evidence="1 2">H18S-6</strain>
    </source>
</reference>
<protein>
    <submittedName>
        <fullName evidence="1">Uncharacterized protein</fullName>
    </submittedName>
</protein>
<evidence type="ECO:0000313" key="1">
    <source>
        <dbReference type="EMBL" id="KAE9628982.1"/>
    </source>
</evidence>
<dbReference type="EMBL" id="WSFO01000008">
    <property type="protein sequence ID" value="KAE9628982.1"/>
    <property type="molecule type" value="Genomic_DNA"/>
</dbReference>
<sequence length="157" mass="17544">MQDKQLPIQKRVGQINWANYKTAYGVADSVPDLIVALASDDKNTSMSAAHALWCGLCHQHAYVSSAALPSYPFLLEIHKTADVELSIEILDILCGFALCSHPKFPTQSSRELEWLTQLRRDMSQDQSYFSLLFDNEDEVVVGLAKDIVGYILAEELP</sequence>
<proteinExistence type="predicted"/>
<accession>A0A6A4REV5</accession>
<comment type="caution">
    <text evidence="1">The sequence shown here is derived from an EMBL/GenBank/DDBJ whole genome shotgun (WGS) entry which is preliminary data.</text>
</comment>
<dbReference type="Proteomes" id="UP000441586">
    <property type="component" value="Unassembled WGS sequence"/>
</dbReference>
<dbReference type="AlphaFoldDB" id="A0A6A4REV5"/>
<evidence type="ECO:0000313" key="2">
    <source>
        <dbReference type="Proteomes" id="UP000441586"/>
    </source>
</evidence>
<dbReference type="RefSeq" id="WP_158980148.1">
    <property type="nucleotide sequence ID" value="NZ_WSFO01000008.1"/>
</dbReference>